<proteinExistence type="predicted"/>
<dbReference type="OrthoDB" id="5574448at2"/>
<organism evidence="1 2">
    <name type="scientific">Providencia alcalifaciens</name>
    <dbReference type="NCBI Taxonomy" id="126385"/>
    <lineage>
        <taxon>Bacteria</taxon>
        <taxon>Pseudomonadati</taxon>
        <taxon>Pseudomonadota</taxon>
        <taxon>Gammaproteobacteria</taxon>
        <taxon>Enterobacterales</taxon>
        <taxon>Morganellaceae</taxon>
        <taxon>Providencia</taxon>
    </lineage>
</organism>
<dbReference type="AlphaFoldDB" id="A0A4R3NT26"/>
<sequence length="243" mass="27764">MSELIAQNHSPMMNSREIAELTEKEHRHVVRDIEKMLTDLGLNCPKMDINDFKGFFINRGIYRGRDVIESIDLDQDLTVTLTMGYKVQLRHKIAKRWRELETGLIKPTVSQPVLSKMEILQMAMESEAGRIAEKERADIAERTKSQISRSREASALGKLSAATRQNRELSERLGESVKHATITAVQNATGIKHSPYPMRKWCKERGIEVEIVPDPRFGSVKSWPAEAWLEIHDVDLKKLFGSK</sequence>
<evidence type="ECO:0000313" key="2">
    <source>
        <dbReference type="Proteomes" id="UP000295055"/>
    </source>
</evidence>
<reference evidence="1 2" key="1">
    <citation type="submission" date="2019-03" db="EMBL/GenBank/DDBJ databases">
        <title>Genomic analyses of the natural microbiome of Caenorhabditis elegans.</title>
        <authorList>
            <person name="Samuel B."/>
        </authorList>
    </citation>
    <scope>NUCLEOTIDE SEQUENCE [LARGE SCALE GENOMIC DNA]</scope>
    <source>
        <strain evidence="1 2">JUb102</strain>
    </source>
</reference>
<gene>
    <name evidence="1" type="ORF">EC835_101772</name>
</gene>
<dbReference type="Pfam" id="PF09669">
    <property type="entry name" value="Phage_pRha"/>
    <property type="match status" value="1"/>
</dbReference>
<comment type="caution">
    <text evidence="1">The sequence shown here is derived from an EMBL/GenBank/DDBJ whole genome shotgun (WGS) entry which is preliminary data.</text>
</comment>
<protein>
    <submittedName>
        <fullName evidence="1">Regulatory protein Rha</fullName>
    </submittedName>
</protein>
<dbReference type="Proteomes" id="UP000295055">
    <property type="component" value="Unassembled WGS sequence"/>
</dbReference>
<dbReference type="EMBL" id="SMAS01000001">
    <property type="protein sequence ID" value="TCT38748.1"/>
    <property type="molecule type" value="Genomic_DNA"/>
</dbReference>
<name>A0A4R3NT26_9GAMM</name>
<evidence type="ECO:0000313" key="1">
    <source>
        <dbReference type="EMBL" id="TCT38748.1"/>
    </source>
</evidence>
<dbReference type="InterPro" id="IPR014054">
    <property type="entry name" value="Phage_regulatory_Rha"/>
</dbReference>
<dbReference type="RefSeq" id="WP_132495038.1">
    <property type="nucleotide sequence ID" value="NZ_SMAS01000001.1"/>
</dbReference>
<accession>A0A4R3NT26</accession>